<keyword evidence="10" id="KW-1185">Reference proteome</keyword>
<comment type="subcellular location">
    <subcellularLocation>
        <location evidence="1">Nucleus</location>
    </subcellularLocation>
</comment>
<dbReference type="SMART" id="SM00380">
    <property type="entry name" value="AP2"/>
    <property type="match status" value="2"/>
</dbReference>
<dbReference type="PANTHER" id="PTHR32467">
    <property type="entry name" value="AP2-LIKE ETHYLENE-RESPONSIVE TRANSCRIPTION FACTOR"/>
    <property type="match status" value="1"/>
</dbReference>
<keyword evidence="4" id="KW-0238">DNA-binding</keyword>
<keyword evidence="6" id="KW-0539">Nucleus</keyword>
<proteinExistence type="inferred from homology"/>
<dbReference type="GO" id="GO:0003700">
    <property type="term" value="F:DNA-binding transcription factor activity"/>
    <property type="evidence" value="ECO:0007669"/>
    <property type="project" value="InterPro"/>
</dbReference>
<evidence type="ECO:0000256" key="1">
    <source>
        <dbReference type="ARBA" id="ARBA00004123"/>
    </source>
</evidence>
<sequence>MATVNNWLAFSLSQQELPPSQANSTMVSAAATTAGDASAGDVCFNIPQDWTMRGSELSALVAEPKLEDFLGGISFSEQHHGKGAGAGAGGVIPSSAAAACYASSGSSVGYMYPSSASSLQFADSVMVASSSTVAHDGVSGGMVSAASNGGGGAASSNGGIGLSMINNWLRSQPAPAPQPQRVETAAAHGTHASAQALSLSMNMAGPAQGGAGGMALLTCGERGRVPAESLSTSAHGAMAGGRKENEEGSVSAGAVVAVGSESGGSGAVVEAGAAAAGRKSVDTFGQRTSIYRGVTRHRWTGRYEAHLWDNSCRREGQTRKGRQVYLGGYDKEEKAARAYDLAALKYWGPTTTTNFPVNNYEKELEEMKHMTRQEFVASLRRKSSGFSRGASIYRGVTRHHQHGRWQARIGRVAGNKDLYLGTFSTQEEAAEAYDIAAIKFRGLNAVTNFDMSRYDVKSILESSALPVGSAAKRLKEAEAASAVVGYDIGRIASQLGDGAYGTAAAAAHYHHSAAWPTIAFQPPMSASGLYHPYAQPLRGWCKQEQDHAVIAAAHSLQELHQLNLGAAGAGAHDFFSAAAAVQAMQHAGGGQHGLGSIDNASLEHSTGSNSVVYNGDGSGNGGGAGYMMPMSAASATATAVVSHDQPAVQGGLRDHGGDGKQVRMGYGNYLVGADAYGGAGRMPSWTTQASASASASAATSSSDMTGVCHGAQLFSVQKDPDY</sequence>
<keyword evidence="3" id="KW-0805">Transcription regulation</keyword>
<dbReference type="PANTHER" id="PTHR32467:SF241">
    <property type="entry name" value="OS01G0899800 PROTEIN"/>
    <property type="match status" value="1"/>
</dbReference>
<gene>
    <name evidence="9" type="ORF">E2562_031070</name>
</gene>
<reference evidence="9 10" key="1">
    <citation type="submission" date="2019-11" db="EMBL/GenBank/DDBJ databases">
        <title>Whole genome sequence of Oryza granulata.</title>
        <authorList>
            <person name="Li W."/>
        </authorList>
    </citation>
    <scope>NUCLEOTIDE SEQUENCE [LARGE SCALE GENOMIC DNA]</scope>
    <source>
        <strain evidence="10">cv. Menghai</strain>
        <tissue evidence="9">Leaf</tissue>
    </source>
</reference>
<evidence type="ECO:0000256" key="2">
    <source>
        <dbReference type="ARBA" id="ARBA00022737"/>
    </source>
</evidence>
<evidence type="ECO:0000256" key="5">
    <source>
        <dbReference type="ARBA" id="ARBA00023163"/>
    </source>
</evidence>
<dbReference type="InterPro" id="IPR001471">
    <property type="entry name" value="AP2/ERF_dom"/>
</dbReference>
<dbReference type="InterPro" id="IPR036955">
    <property type="entry name" value="AP2/ERF_dom_sf"/>
</dbReference>
<dbReference type="GO" id="GO:0003677">
    <property type="term" value="F:DNA binding"/>
    <property type="evidence" value="ECO:0007669"/>
    <property type="project" value="UniProtKB-KW"/>
</dbReference>
<evidence type="ECO:0000313" key="9">
    <source>
        <dbReference type="EMBL" id="KAF0919727.1"/>
    </source>
</evidence>
<dbReference type="CDD" id="cd00018">
    <property type="entry name" value="AP2"/>
    <property type="match status" value="2"/>
</dbReference>
<evidence type="ECO:0000256" key="4">
    <source>
        <dbReference type="ARBA" id="ARBA00023125"/>
    </source>
</evidence>
<evidence type="ECO:0000256" key="7">
    <source>
        <dbReference type="ARBA" id="ARBA00037973"/>
    </source>
</evidence>
<dbReference type="Gene3D" id="3.30.730.10">
    <property type="entry name" value="AP2/ERF domain"/>
    <property type="match status" value="2"/>
</dbReference>
<organism evidence="9 10">
    <name type="scientific">Oryza meyeriana var. granulata</name>
    <dbReference type="NCBI Taxonomy" id="110450"/>
    <lineage>
        <taxon>Eukaryota</taxon>
        <taxon>Viridiplantae</taxon>
        <taxon>Streptophyta</taxon>
        <taxon>Embryophyta</taxon>
        <taxon>Tracheophyta</taxon>
        <taxon>Spermatophyta</taxon>
        <taxon>Magnoliopsida</taxon>
        <taxon>Liliopsida</taxon>
        <taxon>Poales</taxon>
        <taxon>Poaceae</taxon>
        <taxon>BOP clade</taxon>
        <taxon>Oryzoideae</taxon>
        <taxon>Oryzeae</taxon>
        <taxon>Oryzinae</taxon>
        <taxon>Oryza</taxon>
        <taxon>Oryza meyeriana</taxon>
    </lineage>
</organism>
<dbReference type="PROSITE" id="PS51032">
    <property type="entry name" value="AP2_ERF"/>
    <property type="match status" value="2"/>
</dbReference>
<dbReference type="EMBL" id="SPHZ02000005">
    <property type="protein sequence ID" value="KAF0919727.1"/>
    <property type="molecule type" value="Genomic_DNA"/>
</dbReference>
<name>A0A6G1E4S4_9ORYZ</name>
<dbReference type="FunFam" id="3.30.730.10:FF:000002">
    <property type="entry name" value="AP2-like ethylene-responsive transcription factor"/>
    <property type="match status" value="1"/>
</dbReference>
<protein>
    <recommendedName>
        <fullName evidence="8">AP2/ERF domain-containing protein</fullName>
    </recommendedName>
</protein>
<dbReference type="FunFam" id="3.30.730.10:FF:000003">
    <property type="entry name" value="AP2-like ethylene-responsive transcription factor ANT"/>
    <property type="match status" value="1"/>
</dbReference>
<evidence type="ECO:0000256" key="3">
    <source>
        <dbReference type="ARBA" id="ARBA00023015"/>
    </source>
</evidence>
<dbReference type="OrthoDB" id="207175at2759"/>
<dbReference type="GO" id="GO:0005634">
    <property type="term" value="C:nucleus"/>
    <property type="evidence" value="ECO:0007669"/>
    <property type="project" value="UniProtKB-SubCell"/>
</dbReference>
<comment type="similarity">
    <text evidence="7">Belongs to the AP2/ERF transcription factor family. AP2 subfamily.</text>
</comment>
<comment type="caution">
    <text evidence="9">The sequence shown here is derived from an EMBL/GenBank/DDBJ whole genome shotgun (WGS) entry which is preliminary data.</text>
</comment>
<evidence type="ECO:0000256" key="6">
    <source>
        <dbReference type="ARBA" id="ARBA00023242"/>
    </source>
</evidence>
<dbReference type="AlphaFoldDB" id="A0A6G1E4S4"/>
<feature type="domain" description="AP2/ERF" evidence="8">
    <location>
        <begin position="290"/>
        <end position="356"/>
    </location>
</feature>
<feature type="domain" description="AP2/ERF" evidence="8">
    <location>
        <begin position="392"/>
        <end position="450"/>
    </location>
</feature>
<accession>A0A6G1E4S4</accession>
<evidence type="ECO:0000313" key="10">
    <source>
        <dbReference type="Proteomes" id="UP000479710"/>
    </source>
</evidence>
<dbReference type="PRINTS" id="PR00367">
    <property type="entry name" value="ETHRSPELEMNT"/>
</dbReference>
<dbReference type="InterPro" id="IPR016177">
    <property type="entry name" value="DNA-bd_dom_sf"/>
</dbReference>
<dbReference type="Proteomes" id="UP000479710">
    <property type="component" value="Unassembled WGS sequence"/>
</dbReference>
<keyword evidence="2" id="KW-0677">Repeat</keyword>
<evidence type="ECO:0000259" key="8">
    <source>
        <dbReference type="PROSITE" id="PS51032"/>
    </source>
</evidence>
<dbReference type="Pfam" id="PF00847">
    <property type="entry name" value="AP2"/>
    <property type="match status" value="2"/>
</dbReference>
<keyword evidence="5" id="KW-0804">Transcription</keyword>
<dbReference type="SUPFAM" id="SSF54171">
    <property type="entry name" value="DNA-binding domain"/>
    <property type="match status" value="2"/>
</dbReference>